<evidence type="ECO:0000256" key="1">
    <source>
        <dbReference type="SAM" id="Phobius"/>
    </source>
</evidence>
<keyword evidence="1" id="KW-1133">Transmembrane helix</keyword>
<feature type="transmembrane region" description="Helical" evidence="1">
    <location>
        <begin position="95"/>
        <end position="124"/>
    </location>
</feature>
<evidence type="ECO:0000313" key="3">
    <source>
        <dbReference type="EMBL" id="SHE65293.1"/>
    </source>
</evidence>
<evidence type="ECO:0008006" key="5">
    <source>
        <dbReference type="Google" id="ProtNLM"/>
    </source>
</evidence>
<feature type="chain" id="PRO_5012680038" description="MFS transporter" evidence="2">
    <location>
        <begin position="21"/>
        <end position="168"/>
    </location>
</feature>
<keyword evidence="1" id="KW-0472">Membrane</keyword>
<organism evidence="3 4">
    <name type="scientific">Streptoalloteichus hindustanus</name>
    <dbReference type="NCBI Taxonomy" id="2017"/>
    <lineage>
        <taxon>Bacteria</taxon>
        <taxon>Bacillati</taxon>
        <taxon>Actinomycetota</taxon>
        <taxon>Actinomycetes</taxon>
        <taxon>Pseudonocardiales</taxon>
        <taxon>Pseudonocardiaceae</taxon>
        <taxon>Streptoalloteichus</taxon>
    </lineage>
</organism>
<sequence>MARGAALALSSATLAVAAHAAAGGSVPDTGLAAVLTVLMAGAGTAMADRRRSAPAILAALGGSQVLLHVLLQALAGHGAHHAPPGFDPSRMVATHVVATLLTAALLVGAERAVFAVAAALAMLLPRRLAPPPAWAPLRLASVPIGTVPLPLDVLLRRVHTRRGPPARS</sequence>
<dbReference type="AlphaFoldDB" id="A0A1M4V8U6"/>
<protein>
    <recommendedName>
        <fullName evidence="5">MFS transporter</fullName>
    </recommendedName>
</protein>
<keyword evidence="2" id="KW-0732">Signal</keyword>
<proteinExistence type="predicted"/>
<evidence type="ECO:0000313" key="4">
    <source>
        <dbReference type="Proteomes" id="UP000184501"/>
    </source>
</evidence>
<feature type="transmembrane region" description="Helical" evidence="1">
    <location>
        <begin position="54"/>
        <end position="75"/>
    </location>
</feature>
<keyword evidence="4" id="KW-1185">Reference proteome</keyword>
<keyword evidence="1" id="KW-0812">Transmembrane</keyword>
<accession>A0A1M4V8U6</accession>
<feature type="transmembrane region" description="Helical" evidence="1">
    <location>
        <begin position="30"/>
        <end position="47"/>
    </location>
</feature>
<dbReference type="EMBL" id="FQVN01000001">
    <property type="protein sequence ID" value="SHE65293.1"/>
    <property type="molecule type" value="Genomic_DNA"/>
</dbReference>
<dbReference type="STRING" id="2017.SAMN05444320_101681"/>
<evidence type="ECO:0000256" key="2">
    <source>
        <dbReference type="SAM" id="SignalP"/>
    </source>
</evidence>
<feature type="signal peptide" evidence="2">
    <location>
        <begin position="1"/>
        <end position="20"/>
    </location>
</feature>
<name>A0A1M4V8U6_STRHI</name>
<gene>
    <name evidence="3" type="ORF">SAMN05444320_101681</name>
</gene>
<dbReference type="Proteomes" id="UP000184501">
    <property type="component" value="Unassembled WGS sequence"/>
</dbReference>
<reference evidence="3 4" key="1">
    <citation type="submission" date="2016-11" db="EMBL/GenBank/DDBJ databases">
        <authorList>
            <person name="Jaros S."/>
            <person name="Januszkiewicz K."/>
            <person name="Wedrychowicz H."/>
        </authorList>
    </citation>
    <scope>NUCLEOTIDE SEQUENCE [LARGE SCALE GENOMIC DNA]</scope>
    <source>
        <strain evidence="3 4">DSM 44523</strain>
    </source>
</reference>